<evidence type="ECO:0000259" key="1">
    <source>
        <dbReference type="PROSITE" id="PS51352"/>
    </source>
</evidence>
<dbReference type="InterPro" id="IPR013766">
    <property type="entry name" value="Thioredoxin_domain"/>
</dbReference>
<dbReference type="CDD" id="cd02947">
    <property type="entry name" value="TRX_family"/>
    <property type="match status" value="1"/>
</dbReference>
<proteinExistence type="predicted"/>
<dbReference type="InterPro" id="IPR036249">
    <property type="entry name" value="Thioredoxin-like_sf"/>
</dbReference>
<dbReference type="RefSeq" id="WP_380728135.1">
    <property type="nucleotide sequence ID" value="NZ_JBHTLK010000223.1"/>
</dbReference>
<organism evidence="2 3">
    <name type="scientific">Saccharothrix hoggarensis</name>
    <dbReference type="NCBI Taxonomy" id="913853"/>
    <lineage>
        <taxon>Bacteria</taxon>
        <taxon>Bacillati</taxon>
        <taxon>Actinomycetota</taxon>
        <taxon>Actinomycetes</taxon>
        <taxon>Pseudonocardiales</taxon>
        <taxon>Pseudonocardiaceae</taxon>
        <taxon>Saccharothrix</taxon>
    </lineage>
</organism>
<reference evidence="3" key="1">
    <citation type="journal article" date="2019" name="Int. J. Syst. Evol. Microbiol.">
        <title>The Global Catalogue of Microorganisms (GCM) 10K type strain sequencing project: providing services to taxonomists for standard genome sequencing and annotation.</title>
        <authorList>
            <consortium name="The Broad Institute Genomics Platform"/>
            <consortium name="The Broad Institute Genome Sequencing Center for Infectious Disease"/>
            <person name="Wu L."/>
            <person name="Ma J."/>
        </authorList>
    </citation>
    <scope>NUCLEOTIDE SEQUENCE [LARGE SCALE GENOMIC DNA]</scope>
    <source>
        <strain evidence="3">CCUG 60214</strain>
    </source>
</reference>
<evidence type="ECO:0000313" key="3">
    <source>
        <dbReference type="Proteomes" id="UP001597168"/>
    </source>
</evidence>
<accession>A0ABW3R2W7</accession>
<sequence length="151" mass="15518">MTGFWALLGAVAVVAVVGVVLRARNGRVRLAAPRAVVPGAVPPAPVLPGPVRDLLDPAAPVTLVQLSTTFCTTCRQTKALLADLARRTEGLRHVELDVTDLPDVAADLGVLRAPTTLALDPSGAELLRVGGVPKGDTLLAALRPHLPGPIG</sequence>
<keyword evidence="3" id="KW-1185">Reference proteome</keyword>
<dbReference type="PROSITE" id="PS51352">
    <property type="entry name" value="THIOREDOXIN_2"/>
    <property type="match status" value="1"/>
</dbReference>
<protein>
    <submittedName>
        <fullName evidence="2">TlpA family protein disulfide reductase</fullName>
    </submittedName>
</protein>
<dbReference type="Gene3D" id="3.40.30.10">
    <property type="entry name" value="Glutaredoxin"/>
    <property type="match status" value="1"/>
</dbReference>
<evidence type="ECO:0000313" key="2">
    <source>
        <dbReference type="EMBL" id="MFD1151270.1"/>
    </source>
</evidence>
<feature type="domain" description="Thioredoxin" evidence="1">
    <location>
        <begin position="26"/>
        <end position="147"/>
    </location>
</feature>
<dbReference type="Proteomes" id="UP001597168">
    <property type="component" value="Unassembled WGS sequence"/>
</dbReference>
<name>A0ABW3R2W7_9PSEU</name>
<dbReference type="EMBL" id="JBHTLK010000223">
    <property type="protein sequence ID" value="MFD1151270.1"/>
    <property type="molecule type" value="Genomic_DNA"/>
</dbReference>
<dbReference type="SUPFAM" id="SSF52833">
    <property type="entry name" value="Thioredoxin-like"/>
    <property type="match status" value="1"/>
</dbReference>
<comment type="caution">
    <text evidence="2">The sequence shown here is derived from an EMBL/GenBank/DDBJ whole genome shotgun (WGS) entry which is preliminary data.</text>
</comment>
<gene>
    <name evidence="2" type="ORF">ACFQ3T_29415</name>
</gene>
<dbReference type="Pfam" id="PF00085">
    <property type="entry name" value="Thioredoxin"/>
    <property type="match status" value="1"/>
</dbReference>